<dbReference type="KEGG" id="sbz:A464_1449"/>
<dbReference type="AlphaFoldDB" id="S5N7T2"/>
<proteinExistence type="predicted"/>
<dbReference type="Proteomes" id="UP000015042">
    <property type="component" value="Chromosome"/>
</dbReference>
<dbReference type="HOGENOM" id="CLU_3332636_0_0_6"/>
<dbReference type="PATRIC" id="fig|1197719.3.peg.1443"/>
<evidence type="ECO:0000313" key="2">
    <source>
        <dbReference type="Proteomes" id="UP000015042"/>
    </source>
</evidence>
<gene>
    <name evidence="1" type="ORF">A464_1449</name>
</gene>
<accession>S5N7T2</accession>
<evidence type="ECO:0000313" key="1">
    <source>
        <dbReference type="EMBL" id="AGR58635.1"/>
    </source>
</evidence>
<protein>
    <submittedName>
        <fullName evidence="1">Uncharacterized protein</fullName>
    </submittedName>
</protein>
<dbReference type="EMBL" id="CP006608">
    <property type="protein sequence ID" value="AGR58635.1"/>
    <property type="molecule type" value="Genomic_DNA"/>
</dbReference>
<organism evidence="1 2">
    <name type="scientific">Salmonella bongori N268-08</name>
    <dbReference type="NCBI Taxonomy" id="1197719"/>
    <lineage>
        <taxon>Bacteria</taxon>
        <taxon>Pseudomonadati</taxon>
        <taxon>Pseudomonadota</taxon>
        <taxon>Gammaproteobacteria</taxon>
        <taxon>Enterobacterales</taxon>
        <taxon>Enterobacteriaceae</taxon>
        <taxon>Salmonella</taxon>
    </lineage>
</organism>
<name>S5N7T2_SALBN</name>
<sequence>MSRFLKLLLRQKPVIVTGRLASENNIFHHALLFYRLQE</sequence>
<reference evidence="1 2" key="1">
    <citation type="submission" date="2013-07" db="EMBL/GenBank/DDBJ databases">
        <title>Genome sequence of Salmonella bongori N268-08 - a rare clinical isolate.</title>
        <authorList>
            <person name="Marti R."/>
            <person name="Hagens S."/>
            <person name="Loessner M.J."/>
            <person name="Klumpp J."/>
        </authorList>
    </citation>
    <scope>NUCLEOTIDE SEQUENCE [LARGE SCALE GENOMIC DNA]</scope>
    <source>
        <strain evidence="1 2">N268-08</strain>
    </source>
</reference>